<name>A0A375IK68_9BURK</name>
<evidence type="ECO:0000313" key="2">
    <source>
        <dbReference type="Proteomes" id="UP000255505"/>
    </source>
</evidence>
<proteinExistence type="predicted"/>
<geneLocation type="plasmid" evidence="1">
    <name>II</name>
</geneLocation>
<organism evidence="1 2">
    <name type="scientific">Cupriavidus taiwanensis</name>
    <dbReference type="NCBI Taxonomy" id="164546"/>
    <lineage>
        <taxon>Bacteria</taxon>
        <taxon>Pseudomonadati</taxon>
        <taxon>Pseudomonadota</taxon>
        <taxon>Betaproteobacteria</taxon>
        <taxon>Burkholderiales</taxon>
        <taxon>Burkholderiaceae</taxon>
        <taxon>Cupriavidus</taxon>
    </lineage>
</organism>
<evidence type="ECO:0000313" key="1">
    <source>
        <dbReference type="EMBL" id="SPK75123.1"/>
    </source>
</evidence>
<accession>A0A375IK68</accession>
<dbReference type="AlphaFoldDB" id="A0A375IK68"/>
<reference evidence="1 2" key="1">
    <citation type="submission" date="2018-01" db="EMBL/GenBank/DDBJ databases">
        <authorList>
            <person name="Gaut B.S."/>
            <person name="Morton B.R."/>
            <person name="Clegg M.T."/>
            <person name="Duvall M.R."/>
        </authorList>
    </citation>
    <scope>NUCLEOTIDE SEQUENCE [LARGE SCALE GENOMIC DNA]</scope>
    <source>
        <strain evidence="1">Cupriavidus taiwanensis LMG 19425</strain>
        <plasmid evidence="2">Plasmid ii</plasmid>
    </source>
</reference>
<dbReference type="Proteomes" id="UP000255505">
    <property type="component" value="Plasmid II"/>
</dbReference>
<sequence length="59" mass="6858">MHGASTRQFEKMAIQVQQILPDIRHIIFVTKCPLRQVFVPIRTLGLKSRSLSCHFNRLP</sequence>
<gene>
    <name evidence="1" type="ORF">CT19425_MP50159</name>
</gene>
<protein>
    <submittedName>
        <fullName evidence="1">Uncharacterized protein</fullName>
    </submittedName>
</protein>
<dbReference type="EMBL" id="LT991977">
    <property type="protein sequence ID" value="SPK75123.1"/>
    <property type="molecule type" value="Genomic_DNA"/>
</dbReference>
<keyword evidence="1" id="KW-0614">Plasmid</keyword>